<dbReference type="EMBL" id="BBSA01000008">
    <property type="protein sequence ID" value="GAM63392.1"/>
    <property type="molecule type" value="Genomic_DNA"/>
</dbReference>
<reference evidence="1 2" key="1">
    <citation type="submission" date="2015-01" db="EMBL/GenBank/DDBJ databases">
        <title>Vibrio sp. C5 JCM 19232 whole genome shotgun sequence.</title>
        <authorList>
            <person name="Sawabe T."/>
            <person name="Meirelles P."/>
            <person name="Feng G."/>
            <person name="Sayaka M."/>
            <person name="Hattori M."/>
            <person name="Ohkuma M."/>
        </authorList>
    </citation>
    <scope>NUCLEOTIDE SEQUENCE [LARGE SCALE GENOMIC DNA]</scope>
    <source>
        <strain evidence="1 2">JCM19232</strain>
    </source>
</reference>
<gene>
    <name evidence="1" type="ORF">JCM19232_1539</name>
</gene>
<sequence>MTVREFIADNRKVEDEEILQALFSMGGEYWFNSLEQGLDTQLNDLESLSHPLSSFEANVLIRAKLFCHRCPLVILDNPVVSNREKQIFLNWIEKTRGDSTIVFTSYDPEIIKVADQIVVLDQGSVSYAGPIPETETETETVEVEA</sequence>
<dbReference type="SUPFAM" id="SSF52540">
    <property type="entry name" value="P-loop containing nucleoside triphosphate hydrolases"/>
    <property type="match status" value="1"/>
</dbReference>
<proteinExistence type="predicted"/>
<comment type="caution">
    <text evidence="1">The sequence shown here is derived from an EMBL/GenBank/DDBJ whole genome shotgun (WGS) entry which is preliminary data.</text>
</comment>
<evidence type="ECO:0000313" key="2">
    <source>
        <dbReference type="Proteomes" id="UP000031670"/>
    </source>
</evidence>
<dbReference type="InterPro" id="IPR027417">
    <property type="entry name" value="P-loop_NTPase"/>
</dbReference>
<protein>
    <submittedName>
        <fullName evidence="1">ABC transporter</fullName>
    </submittedName>
</protein>
<name>A0A0B8PFK9_9VIBR</name>
<dbReference type="Gene3D" id="3.40.50.300">
    <property type="entry name" value="P-loop containing nucleotide triphosphate hydrolases"/>
    <property type="match status" value="1"/>
</dbReference>
<organism evidence="1 2">
    <name type="scientific">Vibrio ishigakensis</name>
    <dbReference type="NCBI Taxonomy" id="1481914"/>
    <lineage>
        <taxon>Bacteria</taxon>
        <taxon>Pseudomonadati</taxon>
        <taxon>Pseudomonadota</taxon>
        <taxon>Gammaproteobacteria</taxon>
        <taxon>Vibrionales</taxon>
        <taxon>Vibrionaceae</taxon>
        <taxon>Vibrio</taxon>
    </lineage>
</organism>
<accession>A0A0B8PFK9</accession>
<evidence type="ECO:0000313" key="1">
    <source>
        <dbReference type="EMBL" id="GAM63392.1"/>
    </source>
</evidence>
<reference evidence="1 2" key="2">
    <citation type="submission" date="2015-01" db="EMBL/GenBank/DDBJ databases">
        <authorList>
            <consortium name="NBRP consortium"/>
            <person name="Sawabe T."/>
            <person name="Meirelles P."/>
            <person name="Feng G."/>
            <person name="Sayaka M."/>
            <person name="Hattori M."/>
            <person name="Ohkuma M."/>
        </authorList>
    </citation>
    <scope>NUCLEOTIDE SEQUENCE [LARGE SCALE GENOMIC DNA]</scope>
    <source>
        <strain evidence="1 2">JCM19232</strain>
    </source>
</reference>
<dbReference type="AlphaFoldDB" id="A0A0B8PFK9"/>
<dbReference type="Proteomes" id="UP000031670">
    <property type="component" value="Unassembled WGS sequence"/>
</dbReference>